<dbReference type="Gene3D" id="1.10.287.1080">
    <property type="entry name" value="MazG-like"/>
    <property type="match status" value="2"/>
</dbReference>
<evidence type="ECO:0000313" key="2">
    <source>
        <dbReference type="EMBL" id="MBD1399592.1"/>
    </source>
</evidence>
<dbReference type="EMBL" id="JACWUN010000002">
    <property type="protein sequence ID" value="MBD1399592.1"/>
    <property type="molecule type" value="Genomic_DNA"/>
</dbReference>
<dbReference type="RefSeq" id="WP_191153864.1">
    <property type="nucleotide sequence ID" value="NZ_JACWUN010000002.1"/>
</dbReference>
<dbReference type="FunFam" id="1.10.287.1080:FF:000001">
    <property type="entry name" value="Nucleoside triphosphate pyrophosphohydrolase"/>
    <property type="match status" value="1"/>
</dbReference>
<proteinExistence type="predicted"/>
<dbReference type="PANTHER" id="PTHR30522">
    <property type="entry name" value="NUCLEOSIDE TRIPHOSPHATE PYROPHOSPHOHYDROLASE"/>
    <property type="match status" value="1"/>
</dbReference>
<dbReference type="SUPFAM" id="SSF101386">
    <property type="entry name" value="all-alpha NTP pyrophosphatases"/>
    <property type="match status" value="1"/>
</dbReference>
<gene>
    <name evidence="2" type="ORF">ICT70_02810</name>
</gene>
<keyword evidence="3" id="KW-1185">Reference proteome</keyword>
<dbReference type="InterPro" id="IPR004518">
    <property type="entry name" value="MazG-like_dom"/>
</dbReference>
<dbReference type="Pfam" id="PF03819">
    <property type="entry name" value="MazG"/>
    <property type="match status" value="1"/>
</dbReference>
<dbReference type="PANTHER" id="PTHR30522:SF0">
    <property type="entry name" value="NUCLEOSIDE TRIPHOSPHATE PYROPHOSPHOHYDROLASE"/>
    <property type="match status" value="1"/>
</dbReference>
<protein>
    <submittedName>
        <fullName evidence="2">MazG family protein</fullName>
    </submittedName>
</protein>
<name>A0A8J6QLV5_9BACT</name>
<dbReference type="InterPro" id="IPR011551">
    <property type="entry name" value="NTP_PyrPHydrolase_MazG"/>
</dbReference>
<organism evidence="2 3">
    <name type="scientific">Pelovirga terrestris</name>
    <dbReference type="NCBI Taxonomy" id="2771352"/>
    <lineage>
        <taxon>Bacteria</taxon>
        <taxon>Pseudomonadati</taxon>
        <taxon>Thermodesulfobacteriota</taxon>
        <taxon>Desulfuromonadia</taxon>
        <taxon>Geobacterales</taxon>
        <taxon>Geobacteraceae</taxon>
        <taxon>Pelovirga</taxon>
    </lineage>
</organism>
<dbReference type="GO" id="GO:0047429">
    <property type="term" value="F:nucleoside triphosphate diphosphatase activity"/>
    <property type="evidence" value="ECO:0007669"/>
    <property type="project" value="TreeGrafter"/>
</dbReference>
<dbReference type="InterPro" id="IPR048015">
    <property type="entry name" value="NTP-PPase_MazG-like_N"/>
</dbReference>
<evidence type="ECO:0000313" key="3">
    <source>
        <dbReference type="Proteomes" id="UP000632828"/>
    </source>
</evidence>
<feature type="domain" description="NTP pyrophosphohydrolase MazG-like" evidence="1">
    <location>
        <begin position="36"/>
        <end position="109"/>
    </location>
</feature>
<dbReference type="NCBIfam" id="TIGR00444">
    <property type="entry name" value="mazG"/>
    <property type="match status" value="1"/>
</dbReference>
<comment type="caution">
    <text evidence="2">The sequence shown here is derived from an EMBL/GenBank/DDBJ whole genome shotgun (WGS) entry which is preliminary data.</text>
</comment>
<sequence>MSETPTQSNSQHDLSPLATIMATLRAPHGCPWDQQQTPLSLKSYILEEAYELLEAIDSDDPASICDELGDLLLQVVFLAQIYHERRAFDLTTVIEGICAKMVRRHPHVFADADSHGHAQRWEQIKQQERLDKGLSQQLAQRLPPSLPALKRTQKLIKKTDDRSAAVRLQQLHAGQQELEQCLVKTSSSKQHTEDIVAQLLFDLTGLAVALGIDAEDLLRRKTTTTIAEMDGSNAALTSSNLTNS</sequence>
<dbReference type="GO" id="GO:0046047">
    <property type="term" value="P:TTP catabolic process"/>
    <property type="evidence" value="ECO:0007669"/>
    <property type="project" value="TreeGrafter"/>
</dbReference>
<dbReference type="GO" id="GO:0046052">
    <property type="term" value="P:UTP catabolic process"/>
    <property type="evidence" value="ECO:0007669"/>
    <property type="project" value="TreeGrafter"/>
</dbReference>
<dbReference type="GO" id="GO:0046061">
    <property type="term" value="P:dATP catabolic process"/>
    <property type="evidence" value="ECO:0007669"/>
    <property type="project" value="TreeGrafter"/>
</dbReference>
<accession>A0A8J6QLV5</accession>
<dbReference type="Proteomes" id="UP000632828">
    <property type="component" value="Unassembled WGS sequence"/>
</dbReference>
<dbReference type="CDD" id="cd11528">
    <property type="entry name" value="NTP-PPase_MazG_Nterm"/>
    <property type="match status" value="1"/>
</dbReference>
<dbReference type="AlphaFoldDB" id="A0A8J6QLV5"/>
<reference evidence="2" key="1">
    <citation type="submission" date="2020-09" db="EMBL/GenBank/DDBJ databases">
        <title>Pelobacter alkaliphilus sp. nov., a novel anaerobic arsenate-reducing bacterium from terrestrial mud volcano.</title>
        <authorList>
            <person name="Khomyakova M.A."/>
            <person name="Merkel A.Y."/>
            <person name="Slobodkin A.I."/>
        </authorList>
    </citation>
    <scope>NUCLEOTIDE SEQUENCE</scope>
    <source>
        <strain evidence="2">M08fum</strain>
    </source>
</reference>
<dbReference type="GO" id="GO:0046076">
    <property type="term" value="P:dTTP catabolic process"/>
    <property type="evidence" value="ECO:0007669"/>
    <property type="project" value="TreeGrafter"/>
</dbReference>
<evidence type="ECO:0000259" key="1">
    <source>
        <dbReference type="Pfam" id="PF03819"/>
    </source>
</evidence>
<dbReference type="GO" id="GO:0046081">
    <property type="term" value="P:dUTP catabolic process"/>
    <property type="evidence" value="ECO:0007669"/>
    <property type="project" value="TreeGrafter"/>
</dbReference>
<dbReference type="GO" id="GO:0006203">
    <property type="term" value="P:dGTP catabolic process"/>
    <property type="evidence" value="ECO:0007669"/>
    <property type="project" value="TreeGrafter"/>
</dbReference>
<dbReference type="GO" id="GO:0006950">
    <property type="term" value="P:response to stress"/>
    <property type="evidence" value="ECO:0007669"/>
    <property type="project" value="UniProtKB-ARBA"/>
</dbReference>